<dbReference type="EnsemblPlants" id="EMT18718">
    <property type="protein sequence ID" value="EMT18718"/>
    <property type="gene ID" value="F775_44064"/>
</dbReference>
<protein>
    <submittedName>
        <fullName evidence="1">Uncharacterized protein</fullName>
    </submittedName>
</protein>
<evidence type="ECO:0000313" key="1">
    <source>
        <dbReference type="EnsemblPlants" id="EMT18718"/>
    </source>
</evidence>
<dbReference type="AlphaFoldDB" id="R7WAP2"/>
<sequence>MVDPEPDPSAAHDAHALPNLGSGEFKHFIRRLPKFMFCPSIRPVDNRPDARGPLSQGLPQ</sequence>
<accession>R7WAP2</accession>
<reference evidence="1" key="1">
    <citation type="submission" date="2015-06" db="UniProtKB">
        <authorList>
            <consortium name="EnsemblPlants"/>
        </authorList>
    </citation>
    <scope>IDENTIFICATION</scope>
</reference>
<name>R7WAP2_AEGTA</name>
<proteinExistence type="predicted"/>
<organism evidence="1">
    <name type="scientific">Aegilops tauschii</name>
    <name type="common">Tausch's goatgrass</name>
    <name type="synonym">Aegilops squarrosa</name>
    <dbReference type="NCBI Taxonomy" id="37682"/>
    <lineage>
        <taxon>Eukaryota</taxon>
        <taxon>Viridiplantae</taxon>
        <taxon>Streptophyta</taxon>
        <taxon>Embryophyta</taxon>
        <taxon>Tracheophyta</taxon>
        <taxon>Spermatophyta</taxon>
        <taxon>Magnoliopsida</taxon>
        <taxon>Liliopsida</taxon>
        <taxon>Poales</taxon>
        <taxon>Poaceae</taxon>
        <taxon>BOP clade</taxon>
        <taxon>Pooideae</taxon>
        <taxon>Triticodae</taxon>
        <taxon>Triticeae</taxon>
        <taxon>Triticinae</taxon>
        <taxon>Aegilops</taxon>
    </lineage>
</organism>